<protein>
    <submittedName>
        <fullName evidence="1">Uncharacterized protein</fullName>
    </submittedName>
</protein>
<gene>
    <name evidence="1" type="ORF">Gogos_005491</name>
</gene>
<reference evidence="1 2" key="1">
    <citation type="journal article" date="2019" name="Genome Biol. Evol.">
        <title>Insights into the evolution of the New World diploid cottons (Gossypium, subgenus Houzingenia) based on genome sequencing.</title>
        <authorList>
            <person name="Grover C.E."/>
            <person name="Arick M.A. 2nd"/>
            <person name="Thrash A."/>
            <person name="Conover J.L."/>
            <person name="Sanders W.S."/>
            <person name="Peterson D.G."/>
            <person name="Frelichowski J.E."/>
            <person name="Scheffler J.A."/>
            <person name="Scheffler B.E."/>
            <person name="Wendel J.F."/>
        </authorList>
    </citation>
    <scope>NUCLEOTIDE SEQUENCE [LARGE SCALE GENOMIC DNA]</scope>
    <source>
        <strain evidence="1">5</strain>
        <tissue evidence="1">Leaf</tissue>
    </source>
</reference>
<accession>A0A7J9D6T6</accession>
<dbReference type="AlphaFoldDB" id="A0A7J9D6T6"/>
<comment type="caution">
    <text evidence="1">The sequence shown here is derived from an EMBL/GenBank/DDBJ whole genome shotgun (WGS) entry which is preliminary data.</text>
</comment>
<evidence type="ECO:0000313" key="1">
    <source>
        <dbReference type="EMBL" id="MBA0756328.1"/>
    </source>
</evidence>
<sequence length="120" mass="13809">MTRRTTFRRAFVILFRELTEYLFVLSTKWPRIELTRSDKHSPNAEAIANNYDLLMHIFACLPIKSLSPPIPNSLVAFFSTYQASSCRNRVLQSSNLNMASSLLETCHQPMMLPLYVSCFS</sequence>
<organism evidence="1 2">
    <name type="scientific">Gossypium gossypioides</name>
    <name type="common">Mexican cotton</name>
    <name type="synonym">Selera gossypioides</name>
    <dbReference type="NCBI Taxonomy" id="34282"/>
    <lineage>
        <taxon>Eukaryota</taxon>
        <taxon>Viridiplantae</taxon>
        <taxon>Streptophyta</taxon>
        <taxon>Embryophyta</taxon>
        <taxon>Tracheophyta</taxon>
        <taxon>Spermatophyta</taxon>
        <taxon>Magnoliopsida</taxon>
        <taxon>eudicotyledons</taxon>
        <taxon>Gunneridae</taxon>
        <taxon>Pentapetalae</taxon>
        <taxon>rosids</taxon>
        <taxon>malvids</taxon>
        <taxon>Malvales</taxon>
        <taxon>Malvaceae</taxon>
        <taxon>Malvoideae</taxon>
        <taxon>Gossypium</taxon>
    </lineage>
</organism>
<dbReference type="EMBL" id="JABEZY010274246">
    <property type="protein sequence ID" value="MBA0756328.1"/>
    <property type="molecule type" value="Genomic_DNA"/>
</dbReference>
<name>A0A7J9D6T6_GOSGO</name>
<dbReference type="Proteomes" id="UP000593579">
    <property type="component" value="Unassembled WGS sequence"/>
</dbReference>
<evidence type="ECO:0000313" key="2">
    <source>
        <dbReference type="Proteomes" id="UP000593579"/>
    </source>
</evidence>
<keyword evidence="2" id="KW-1185">Reference proteome</keyword>
<proteinExistence type="predicted"/>